<dbReference type="Proteomes" id="UP001604335">
    <property type="component" value="Unassembled WGS sequence"/>
</dbReference>
<dbReference type="EMBL" id="JAZAQF010000086">
    <property type="protein sequence ID" value="MFG3818913.1"/>
    <property type="molecule type" value="Genomic_DNA"/>
</dbReference>
<feature type="region of interest" description="Disordered" evidence="1">
    <location>
        <begin position="1"/>
        <end position="20"/>
    </location>
</feature>
<proteinExistence type="predicted"/>
<keyword evidence="3" id="KW-1185">Reference proteome</keyword>
<name>A0ABW7CFQ9_9CYAN</name>
<dbReference type="RefSeq" id="WP_393014531.1">
    <property type="nucleotide sequence ID" value="NZ_JAZAQF010000086.1"/>
</dbReference>
<accession>A0ABW7CFQ9</accession>
<comment type="caution">
    <text evidence="2">The sequence shown here is derived from an EMBL/GenBank/DDBJ whole genome shotgun (WGS) entry which is preliminary data.</text>
</comment>
<gene>
    <name evidence="2" type="ORF">VPK24_14810</name>
</gene>
<organism evidence="2 3">
    <name type="scientific">Limnothrix redekei LRLZ20PSL1</name>
    <dbReference type="NCBI Taxonomy" id="3112953"/>
    <lineage>
        <taxon>Bacteria</taxon>
        <taxon>Bacillati</taxon>
        <taxon>Cyanobacteriota</taxon>
        <taxon>Cyanophyceae</taxon>
        <taxon>Pseudanabaenales</taxon>
        <taxon>Pseudanabaenaceae</taxon>
        <taxon>Limnothrix</taxon>
    </lineage>
</organism>
<protein>
    <submittedName>
        <fullName evidence="2">Uncharacterized protein</fullName>
    </submittedName>
</protein>
<evidence type="ECO:0000313" key="2">
    <source>
        <dbReference type="EMBL" id="MFG3818913.1"/>
    </source>
</evidence>
<reference evidence="3" key="1">
    <citation type="journal article" date="2024" name="Algal Res.">
        <title>Biochemical, toxicological and genomic investigation of a high-biomass producing Limnothrix strain isolated from Italian shallow drinking water reservoir.</title>
        <authorList>
            <person name="Simonazzi M."/>
            <person name="Shishido T.K."/>
            <person name="Delbaje E."/>
            <person name="Wahlsten M."/>
            <person name="Fewer D.P."/>
            <person name="Sivonen K."/>
            <person name="Pezzolesi L."/>
            <person name="Pistocchi R."/>
        </authorList>
    </citation>
    <scope>NUCLEOTIDE SEQUENCE [LARGE SCALE GENOMIC DNA]</scope>
    <source>
        <strain evidence="3">LRLZ20PSL1</strain>
    </source>
</reference>
<evidence type="ECO:0000256" key="1">
    <source>
        <dbReference type="SAM" id="MobiDB-lite"/>
    </source>
</evidence>
<sequence length="181" mass="19666">MTRWRSSEKRSSTMQDCDRLGAKQMKTTTWATVIGSAIAATVLSVGPALAQSADYGDRVIVPGPNDPLGSGTVQTGTPGSRSSAAIPITTIPQAFDATFYRHNPPTQTDQTIWGQLQVILGLPFPEKGTNADSRNISRLYYEVLQRQSLSDPWIRTQDLPNPYNGSLLQMQRSTGDGQISP</sequence>
<evidence type="ECO:0000313" key="3">
    <source>
        <dbReference type="Proteomes" id="UP001604335"/>
    </source>
</evidence>